<reference evidence="4 5" key="1">
    <citation type="submission" date="2015-11" db="EMBL/GenBank/DDBJ databases">
        <title>Genomic analysis of 38 Legionella species identifies large and diverse effector repertoires.</title>
        <authorList>
            <person name="Burstein D."/>
            <person name="Amaro F."/>
            <person name="Zusman T."/>
            <person name="Lifshitz Z."/>
            <person name="Cohen O."/>
            <person name="Gilbert J.A."/>
            <person name="Pupko T."/>
            <person name="Shuman H.A."/>
            <person name="Segal G."/>
        </authorList>
    </citation>
    <scope>NUCLEOTIDE SEQUENCE [LARGE SCALE GENOMIC DNA]</scope>
    <source>
        <strain evidence="4 5">Mt.St.Helens-4</strain>
    </source>
</reference>
<protein>
    <submittedName>
        <fullName evidence="4">Sensory protein (PAS domain)</fullName>
    </submittedName>
</protein>
<dbReference type="eggNOG" id="COG2203">
    <property type="taxonomic scope" value="Bacteria"/>
</dbReference>
<evidence type="ECO:0000313" key="5">
    <source>
        <dbReference type="Proteomes" id="UP000054621"/>
    </source>
</evidence>
<dbReference type="InterPro" id="IPR035965">
    <property type="entry name" value="PAS-like_dom_sf"/>
</dbReference>
<feature type="transmembrane region" description="Helical" evidence="1">
    <location>
        <begin position="237"/>
        <end position="256"/>
    </location>
</feature>
<feature type="domain" description="PAS" evidence="2">
    <location>
        <begin position="274"/>
        <end position="372"/>
    </location>
</feature>
<dbReference type="SUPFAM" id="SSF55785">
    <property type="entry name" value="PYP-like sensor domain (PAS domain)"/>
    <property type="match status" value="1"/>
</dbReference>
<feature type="transmembrane region" description="Helical" evidence="1">
    <location>
        <begin position="205"/>
        <end position="225"/>
    </location>
</feature>
<evidence type="ECO:0000256" key="1">
    <source>
        <dbReference type="SAM" id="Phobius"/>
    </source>
</evidence>
<dbReference type="OrthoDB" id="9802066at2"/>
<gene>
    <name evidence="4" type="ORF">Lsai_1594</name>
</gene>
<evidence type="ECO:0000259" key="2">
    <source>
        <dbReference type="Pfam" id="PF13426"/>
    </source>
</evidence>
<dbReference type="Gene3D" id="3.30.450.20">
    <property type="entry name" value="PAS domain"/>
    <property type="match status" value="1"/>
</dbReference>
<dbReference type="InterPro" id="IPR033425">
    <property type="entry name" value="MASE3"/>
</dbReference>
<dbReference type="EMBL" id="LNYV01000015">
    <property type="protein sequence ID" value="KTD58072.1"/>
    <property type="molecule type" value="Genomic_DNA"/>
</dbReference>
<dbReference type="Proteomes" id="UP000054621">
    <property type="component" value="Unassembled WGS sequence"/>
</dbReference>
<proteinExistence type="predicted"/>
<dbReference type="AlphaFoldDB" id="A0A0W0YMF4"/>
<feature type="transmembrane region" description="Helical" evidence="1">
    <location>
        <begin position="115"/>
        <end position="132"/>
    </location>
</feature>
<feature type="transmembrane region" description="Helical" evidence="1">
    <location>
        <begin position="139"/>
        <end position="160"/>
    </location>
</feature>
<organism evidence="4 5">
    <name type="scientific">Legionella sainthelensi</name>
    <dbReference type="NCBI Taxonomy" id="28087"/>
    <lineage>
        <taxon>Bacteria</taxon>
        <taxon>Pseudomonadati</taxon>
        <taxon>Pseudomonadota</taxon>
        <taxon>Gammaproteobacteria</taxon>
        <taxon>Legionellales</taxon>
        <taxon>Legionellaceae</taxon>
        <taxon>Legionella</taxon>
    </lineage>
</organism>
<dbReference type="Pfam" id="PF13426">
    <property type="entry name" value="PAS_9"/>
    <property type="match status" value="1"/>
</dbReference>
<evidence type="ECO:0000313" key="4">
    <source>
        <dbReference type="EMBL" id="KTD58072.1"/>
    </source>
</evidence>
<sequence length="514" mass="59300">MNMMRGTYTTSIPEKPPLWRVFLPPIFLSLVCILIRYQTNLLLFHTLAELVAVFIGLTAMILATTTTQFIKNQFVILIALAAGWTSVLDIGHILAYRGMNLLPHGGNNLSTQFWISARLLQAITFLLATYFFRHTIKIWIINLCFLATVLLFFIVIYSGHFPTVYIEYFGSTWFQAYCEWGVIIIFITALMLLWHEKIMMTKETLYYMSLCIITLIASLFMLSYYKNSYDFEYLIGHLLRIFSFWFIYIALVVETLRRPFAILIRTATTYNNIPDPTFTVQSEGIIIQANNAAEKFAHKKTTELVGLSSHMLFHNKSLDPKDCPVCCKLSTSRNKYTVEFETEKGIWLECSLSPINCDLFPNSWVQVVRNITFRKVLEKERKKLMHDLGERVKELRCLYTISNLIALGKSSKEELLRGVVNALPKAFQFPEYMVATIESTWGNFSSEPNAKKLPYQLEKEVIIDNEVVLKISVFYCVQPPILRTIFLSEESALLDSVTTLLQNTLERFCSENNE</sequence>
<dbReference type="InterPro" id="IPR000014">
    <property type="entry name" value="PAS"/>
</dbReference>
<feature type="transmembrane region" description="Helical" evidence="1">
    <location>
        <begin position="21"/>
        <end position="37"/>
    </location>
</feature>
<accession>A0A0W0YMF4</accession>
<feature type="transmembrane region" description="Helical" evidence="1">
    <location>
        <begin position="74"/>
        <end position="95"/>
    </location>
</feature>
<dbReference type="RefSeq" id="WP_027272163.1">
    <property type="nucleotide sequence ID" value="NZ_CAAAJE010000032.1"/>
</dbReference>
<feature type="domain" description="Membrane-associated sensor" evidence="3">
    <location>
        <begin position="39"/>
        <end position="259"/>
    </location>
</feature>
<keyword evidence="1" id="KW-1133">Transmembrane helix</keyword>
<evidence type="ECO:0000259" key="3">
    <source>
        <dbReference type="Pfam" id="PF17159"/>
    </source>
</evidence>
<dbReference type="Pfam" id="PF17159">
    <property type="entry name" value="MASE3"/>
    <property type="match status" value="1"/>
</dbReference>
<comment type="caution">
    <text evidence="4">The sequence shown here is derived from an EMBL/GenBank/DDBJ whole genome shotgun (WGS) entry which is preliminary data.</text>
</comment>
<keyword evidence="1" id="KW-0472">Membrane</keyword>
<dbReference type="eggNOG" id="COG3290">
    <property type="taxonomic scope" value="Bacteria"/>
</dbReference>
<dbReference type="CDD" id="cd00130">
    <property type="entry name" value="PAS"/>
    <property type="match status" value="1"/>
</dbReference>
<feature type="transmembrane region" description="Helical" evidence="1">
    <location>
        <begin position="43"/>
        <end position="62"/>
    </location>
</feature>
<dbReference type="STRING" id="28087.Lsai_1594"/>
<dbReference type="PATRIC" id="fig|28087.4.peg.1708"/>
<keyword evidence="1" id="KW-0812">Transmembrane</keyword>
<dbReference type="NCBIfam" id="TIGR00229">
    <property type="entry name" value="sensory_box"/>
    <property type="match status" value="1"/>
</dbReference>
<feature type="transmembrane region" description="Helical" evidence="1">
    <location>
        <begin position="172"/>
        <end position="193"/>
    </location>
</feature>
<name>A0A0W0YMF4_9GAMM</name>